<dbReference type="EMBL" id="BAABIE010000014">
    <property type="protein sequence ID" value="GAA4755088.1"/>
    <property type="molecule type" value="Genomic_DNA"/>
</dbReference>
<comment type="caution">
    <text evidence="2">The sequence shown here is derived from an EMBL/GenBank/DDBJ whole genome shotgun (WGS) entry which is preliminary data.</text>
</comment>
<feature type="transmembrane region" description="Helical" evidence="1">
    <location>
        <begin position="180"/>
        <end position="197"/>
    </location>
</feature>
<feature type="transmembrane region" description="Helical" evidence="1">
    <location>
        <begin position="27"/>
        <end position="46"/>
    </location>
</feature>
<organism evidence="2 3">
    <name type="scientific">Gordonia alkaliphila</name>
    <dbReference type="NCBI Taxonomy" id="1053547"/>
    <lineage>
        <taxon>Bacteria</taxon>
        <taxon>Bacillati</taxon>
        <taxon>Actinomycetota</taxon>
        <taxon>Actinomycetes</taxon>
        <taxon>Mycobacteriales</taxon>
        <taxon>Gordoniaceae</taxon>
        <taxon>Gordonia</taxon>
    </lineage>
</organism>
<evidence type="ECO:0000256" key="1">
    <source>
        <dbReference type="SAM" id="Phobius"/>
    </source>
</evidence>
<keyword evidence="1" id="KW-1133">Transmembrane helix</keyword>
<feature type="transmembrane region" description="Helical" evidence="1">
    <location>
        <begin position="231"/>
        <end position="251"/>
    </location>
</feature>
<reference evidence="3" key="1">
    <citation type="journal article" date="2019" name="Int. J. Syst. Evol. Microbiol.">
        <title>The Global Catalogue of Microorganisms (GCM) 10K type strain sequencing project: providing services to taxonomists for standard genome sequencing and annotation.</title>
        <authorList>
            <consortium name="The Broad Institute Genomics Platform"/>
            <consortium name="The Broad Institute Genome Sequencing Center for Infectious Disease"/>
            <person name="Wu L."/>
            <person name="Ma J."/>
        </authorList>
    </citation>
    <scope>NUCLEOTIDE SEQUENCE [LARGE SCALE GENOMIC DNA]</scope>
    <source>
        <strain evidence="3">JCM 18077</strain>
    </source>
</reference>
<feature type="transmembrane region" description="Helical" evidence="1">
    <location>
        <begin position="93"/>
        <end position="113"/>
    </location>
</feature>
<protein>
    <recommendedName>
        <fullName evidence="4">Exosortase/archaeosortase family protein</fullName>
    </recommendedName>
</protein>
<dbReference type="Proteomes" id="UP001500822">
    <property type="component" value="Unassembled WGS sequence"/>
</dbReference>
<accession>A0ABP8ZFD6</accession>
<evidence type="ECO:0000313" key="2">
    <source>
        <dbReference type="EMBL" id="GAA4755088.1"/>
    </source>
</evidence>
<proteinExistence type="predicted"/>
<sequence length="510" mass="55428">MTAPAPHAPAPSDEASVARTPLRERPLVVLAWRWSALLILTVAAFWDTLGSVGMELGEGTLLTYLPAAAGLCVLAAIGVSVRHENEPPIYDRDTDHIVGIVTLILATALLGLLNRRYLPAYLMTRTDLLALVVFLFAGCVLLFGLRPALRYRWVWVLSLSLFPLPYRVLVISLGNSRLDAGVVMLVLGVAATAVAVGTTRRRAVIGAVAAAFSGAVVLAVLLLVAPEAGLAVYHWVPAFGCGAAIAIFAYVQRRFPDRTLKPLPHRDVRPPTAADNRTGTLILIVFTVVLNLIGAPTVTPNDGVYIAGMRSEPPLLVPSGWRQIEATGPFPATVNGWQATGMRQILEQNVGDPAFDVHARPRRVVVDAVESAVPLTFDIYPASVRYAVSGVRTSIGRPVELPHGILGTLSTVVDDQRLLTYNALSWRWNNGRRTQEVTLISVDNHEPTAQFLQLRRPEETLDLVNDILTRVFRGNAVTQDLDPRFKDYDLLVKLAGDLIDTQIAAAERSR</sequence>
<keyword evidence="1" id="KW-0472">Membrane</keyword>
<feature type="transmembrane region" description="Helical" evidence="1">
    <location>
        <begin position="61"/>
        <end position="81"/>
    </location>
</feature>
<keyword evidence="1" id="KW-0812">Transmembrane</keyword>
<feature type="transmembrane region" description="Helical" evidence="1">
    <location>
        <begin position="153"/>
        <end position="174"/>
    </location>
</feature>
<evidence type="ECO:0000313" key="3">
    <source>
        <dbReference type="Proteomes" id="UP001500822"/>
    </source>
</evidence>
<name>A0ABP8ZFD6_9ACTN</name>
<dbReference type="RefSeq" id="WP_345314005.1">
    <property type="nucleotide sequence ID" value="NZ_BAABIE010000014.1"/>
</dbReference>
<evidence type="ECO:0008006" key="4">
    <source>
        <dbReference type="Google" id="ProtNLM"/>
    </source>
</evidence>
<keyword evidence="3" id="KW-1185">Reference proteome</keyword>
<feature type="transmembrane region" description="Helical" evidence="1">
    <location>
        <begin position="128"/>
        <end position="146"/>
    </location>
</feature>
<gene>
    <name evidence="2" type="ORF">GCM10023217_28440</name>
</gene>
<feature type="transmembrane region" description="Helical" evidence="1">
    <location>
        <begin position="204"/>
        <end position="225"/>
    </location>
</feature>